<gene>
    <name evidence="1" type="ORF">QFC20_006505</name>
</gene>
<organism evidence="1 2">
    <name type="scientific">Naganishia adeliensis</name>
    <dbReference type="NCBI Taxonomy" id="92952"/>
    <lineage>
        <taxon>Eukaryota</taxon>
        <taxon>Fungi</taxon>
        <taxon>Dikarya</taxon>
        <taxon>Basidiomycota</taxon>
        <taxon>Agaricomycotina</taxon>
        <taxon>Tremellomycetes</taxon>
        <taxon>Filobasidiales</taxon>
        <taxon>Filobasidiaceae</taxon>
        <taxon>Naganishia</taxon>
    </lineage>
</organism>
<evidence type="ECO:0000313" key="1">
    <source>
        <dbReference type="EMBL" id="KAJ9096130.1"/>
    </source>
</evidence>
<dbReference type="Proteomes" id="UP001230649">
    <property type="component" value="Unassembled WGS sequence"/>
</dbReference>
<accession>A0ACC2V9T1</accession>
<protein>
    <submittedName>
        <fullName evidence="1">Uncharacterized protein</fullName>
    </submittedName>
</protein>
<keyword evidence="2" id="KW-1185">Reference proteome</keyword>
<dbReference type="EMBL" id="JASBWS010000117">
    <property type="protein sequence ID" value="KAJ9096130.1"/>
    <property type="molecule type" value="Genomic_DNA"/>
</dbReference>
<comment type="caution">
    <text evidence="1">The sequence shown here is derived from an EMBL/GenBank/DDBJ whole genome shotgun (WGS) entry which is preliminary data.</text>
</comment>
<sequence length="328" mass="35858">MIKENKDRLPTDVAPVHYDLVIKTDVEQGTFEGKAIIQTATKLPFPLSTARARPSTLERRPICPKMTDLVLGLPKDQKLLPGDQGVKLSLSWTASLRKDGKGNAYISKLGSGEPIEVVRGVQVGCDGCGDGCEVGEFVVVRGGAVRAGDFPGYNREKYTLETYSGGAVADLFEADERGLGMVIFSAASFMGPALGPIIPERYPIVLLRRRAALLSRVTGKRYVYKGDKGKDVGIVRLYETALNRPWALLFKEPIVFLLAVYMAITIETLYLLFGAFPIVFQQERGWSPGIGGLSFLGVLVGRVLAVVYSLVYENPRYARKLKVCPVLA</sequence>
<proteinExistence type="predicted"/>
<evidence type="ECO:0000313" key="2">
    <source>
        <dbReference type="Proteomes" id="UP001230649"/>
    </source>
</evidence>
<name>A0ACC2V9T1_9TREE</name>
<reference evidence="1" key="1">
    <citation type="submission" date="2023-04" db="EMBL/GenBank/DDBJ databases">
        <title>Draft Genome sequencing of Naganishia species isolated from polar environments using Oxford Nanopore Technology.</title>
        <authorList>
            <person name="Leo P."/>
            <person name="Venkateswaran K."/>
        </authorList>
    </citation>
    <scope>NUCLEOTIDE SEQUENCE</scope>
    <source>
        <strain evidence="1">MNA-CCFEE 5262</strain>
    </source>
</reference>